<dbReference type="PANTHER" id="PTHR43464">
    <property type="entry name" value="METHYLTRANSFERASE"/>
    <property type="match status" value="1"/>
</dbReference>
<accession>A0A0S1SXI0</accession>
<organism evidence="4 5">
    <name type="scientific">Candidatus Peribacter riflensis</name>
    <dbReference type="NCBI Taxonomy" id="1735162"/>
    <lineage>
        <taxon>Bacteria</taxon>
        <taxon>Candidatus Peregrinibacteriota</taxon>
        <taxon>Candidatus Peribacteria</taxon>
        <taxon>Candidatus Peribacterales</taxon>
        <taxon>Candidatus Peribacteraceae</taxon>
        <taxon>Candidatus Peribacter</taxon>
    </lineage>
</organism>
<reference evidence="4 5" key="2">
    <citation type="journal article" date="2016" name="PeerJ">
        <title>Analysis of five complete genome sequences for members of the class Peribacteria in the recently recognized Peregrinibacteria bacterial phylum.</title>
        <authorList>
            <person name="Anantharaman K."/>
            <person name="Brown C.T."/>
            <person name="Burstein D."/>
            <person name="Castelle C.J."/>
            <person name="Probst A.J."/>
            <person name="Thomas B.C."/>
            <person name="Williams K.H."/>
            <person name="Banfield J.F."/>
        </authorList>
    </citation>
    <scope>NUCLEOTIDE SEQUENCE [LARGE SCALE GENOMIC DNA]</scope>
    <source>
        <strain evidence="4">RIFOXYD1_FULL_PER-ii_59_16</strain>
    </source>
</reference>
<dbReference type="GO" id="GO:0008168">
    <property type="term" value="F:methyltransferase activity"/>
    <property type="evidence" value="ECO:0007669"/>
    <property type="project" value="UniProtKB-KW"/>
</dbReference>
<keyword evidence="2 4" id="KW-0808">Transferase</keyword>
<name>A0A0S1SSR7_9BACT</name>
<dbReference type="PANTHER" id="PTHR43464:SF19">
    <property type="entry name" value="UBIQUINONE BIOSYNTHESIS O-METHYLTRANSFERASE, MITOCHONDRIAL"/>
    <property type="match status" value="1"/>
</dbReference>
<accession>A0A0S1SP70</accession>
<dbReference type="SUPFAM" id="SSF53335">
    <property type="entry name" value="S-adenosyl-L-methionine-dependent methyltransferases"/>
    <property type="match status" value="1"/>
</dbReference>
<accession>A0A0S1SHQ1</accession>
<evidence type="ECO:0000256" key="3">
    <source>
        <dbReference type="ARBA" id="ARBA00022691"/>
    </source>
</evidence>
<sequence>MQLPQFQVHADLEERHWWFLGRRDIFRALLTRVLPPFRERLILDVGCGTGGNTAAFNRLYTCVGIDPSLDAVSFARQRFPGIEFRHGYAPQDCRDLLERADAVLFLDVLEHVQDDFSLVSQLLAAMKPGAYLLMMAPGDPELWGPHDRGFEHERRYSLPRFRMLWEGLSVEECVCSALNARLHPIAKLSRLFSRLRGRSLGPGQTDLSLPSAPVNALLRWIFGGEARRIVRAWEKRGRPYRQGVSVLALLKRRTGTIAPRMRPASLPLDPRPWMLEQW</sequence>
<evidence type="ECO:0000313" key="4">
    <source>
        <dbReference type="EMBL" id="ALM13542.1"/>
    </source>
</evidence>
<gene>
    <name evidence="4" type="ORF">PeribacterD1_0874</name>
</gene>
<dbReference type="InterPro" id="IPR029063">
    <property type="entry name" value="SAM-dependent_MTases_sf"/>
</dbReference>
<dbReference type="Proteomes" id="UP000069135">
    <property type="component" value="Chromosome"/>
</dbReference>
<dbReference type="KEGG" id="prf:PeribacterA2_0874"/>
<dbReference type="CDD" id="cd02440">
    <property type="entry name" value="AdoMet_MTases"/>
    <property type="match status" value="1"/>
</dbReference>
<dbReference type="Gene3D" id="3.40.50.150">
    <property type="entry name" value="Vaccinia Virus protein VP39"/>
    <property type="match status" value="1"/>
</dbReference>
<keyword evidence="3" id="KW-0949">S-adenosyl-L-methionine</keyword>
<dbReference type="EMBL" id="CP013065">
    <property type="protein sequence ID" value="ALM13542.1"/>
    <property type="molecule type" value="Genomic_DNA"/>
</dbReference>
<reference evidence="5" key="1">
    <citation type="submission" date="2015-10" db="EMBL/GenBank/DDBJ databases">
        <title>Analysis of five complete genome sequences for members of the class Peribacteria in the recently recognized Peregrinibacteria bacterial phylum.</title>
        <authorList>
            <person name="Anantharaman K."/>
            <person name="Brown C.T."/>
            <person name="Burstein D."/>
            <person name="Castelle C.J."/>
            <person name="Probst A.J."/>
            <person name="Thomas B.C."/>
            <person name="Williams K.H."/>
            <person name="Banfield J.F."/>
        </authorList>
    </citation>
    <scope>NUCLEOTIDE SEQUENCE [LARGE SCALE GENOMIC DNA]</scope>
</reference>
<proteinExistence type="predicted"/>
<keyword evidence="1 4" id="KW-0489">Methyltransferase</keyword>
<evidence type="ECO:0000256" key="1">
    <source>
        <dbReference type="ARBA" id="ARBA00022603"/>
    </source>
</evidence>
<evidence type="ECO:0000313" key="5">
    <source>
        <dbReference type="Proteomes" id="UP000069135"/>
    </source>
</evidence>
<dbReference type="AlphaFoldDB" id="A0A0S1SSR7"/>
<accession>A0A0S1SSR7</accession>
<dbReference type="GO" id="GO:0032259">
    <property type="term" value="P:methylation"/>
    <property type="evidence" value="ECO:0007669"/>
    <property type="project" value="UniProtKB-KW"/>
</dbReference>
<dbReference type="Pfam" id="PF13489">
    <property type="entry name" value="Methyltransf_23"/>
    <property type="match status" value="1"/>
</dbReference>
<accession>A0A0S1SN22</accession>
<protein>
    <submittedName>
        <fullName evidence="4">SAM-dependent methyltransferase</fullName>
    </submittedName>
</protein>
<dbReference type="STRING" id="1735162.PeribacterB2_0876"/>
<evidence type="ECO:0000256" key="2">
    <source>
        <dbReference type="ARBA" id="ARBA00022679"/>
    </source>
</evidence>